<evidence type="ECO:0000256" key="1">
    <source>
        <dbReference type="SAM" id="MobiDB-lite"/>
    </source>
</evidence>
<dbReference type="GO" id="GO:0032784">
    <property type="term" value="P:regulation of DNA-templated transcription elongation"/>
    <property type="evidence" value="ECO:0007669"/>
    <property type="project" value="InterPro"/>
</dbReference>
<reference evidence="3" key="2">
    <citation type="submission" date="2022-10" db="EMBL/GenBank/DDBJ databases">
        <authorList>
            <person name="Trinh H.N."/>
        </authorList>
    </citation>
    <scope>NUCLEOTIDE SEQUENCE</scope>
    <source>
        <strain evidence="3">RN2-1</strain>
    </source>
</reference>
<feature type="region of interest" description="Disordered" evidence="1">
    <location>
        <begin position="1"/>
        <end position="29"/>
    </location>
</feature>
<dbReference type="InterPro" id="IPR023459">
    <property type="entry name" value="Tscrpt_elong_fac_GreA/B_fam"/>
</dbReference>
<evidence type="ECO:0000259" key="2">
    <source>
        <dbReference type="Pfam" id="PF01272"/>
    </source>
</evidence>
<dbReference type="InterPro" id="IPR001437">
    <property type="entry name" value="Tscrpt_elong_fac_GreA/B_C"/>
</dbReference>
<keyword evidence="3" id="KW-0251">Elongation factor</keyword>
<evidence type="ECO:0000313" key="4">
    <source>
        <dbReference type="Proteomes" id="UP001165679"/>
    </source>
</evidence>
<evidence type="ECO:0000313" key="3">
    <source>
        <dbReference type="EMBL" id="MCW3475286.1"/>
    </source>
</evidence>
<dbReference type="InterPro" id="IPR018151">
    <property type="entry name" value="TF_GreA/GreB_CS"/>
</dbReference>
<sequence>MSRAFVSEEAAETRAAALPERPISDHPNLVTPRGLQLIEAHVAGLQDSLANAVADDAERPKLARDLRYWQARKASARVVEPPPGPPQEVTFGTTVAIRRRDGSIGRYRIVGEDEADPAKGLLSWVSPLAEALIGAQAGDVVEVGGGRPAVTVEAIARE</sequence>
<keyword evidence="3" id="KW-0648">Protein biosynthesis</keyword>
<dbReference type="PROSITE" id="PS00830">
    <property type="entry name" value="GREAB_2"/>
    <property type="match status" value="1"/>
</dbReference>
<dbReference type="RefSeq" id="WP_264713980.1">
    <property type="nucleotide sequence ID" value="NZ_JAPDNT010000007.1"/>
</dbReference>
<dbReference type="GO" id="GO:0070063">
    <property type="term" value="F:RNA polymerase binding"/>
    <property type="evidence" value="ECO:0007669"/>
    <property type="project" value="InterPro"/>
</dbReference>
<protein>
    <submittedName>
        <fullName evidence="3">GreA/GreB family elongation factor</fullName>
    </submittedName>
</protein>
<dbReference type="SUPFAM" id="SSF54534">
    <property type="entry name" value="FKBP-like"/>
    <property type="match status" value="1"/>
</dbReference>
<keyword evidence="4" id="KW-1185">Reference proteome</keyword>
<reference evidence="3" key="1">
    <citation type="submission" date="2022-09" db="EMBL/GenBank/DDBJ databases">
        <title>Rhodovastum sp. nov. RN2-1 isolated from soil in Seongnam, South Korea.</title>
        <authorList>
            <person name="Le N.T."/>
        </authorList>
    </citation>
    <scope>NUCLEOTIDE SEQUENCE</scope>
    <source>
        <strain evidence="3">RN2-1</strain>
    </source>
</reference>
<feature type="domain" description="Transcription elongation factor GreA/GreB C-terminal" evidence="2">
    <location>
        <begin position="86"/>
        <end position="153"/>
    </location>
</feature>
<dbReference type="InterPro" id="IPR036953">
    <property type="entry name" value="GreA/GreB_C_sf"/>
</dbReference>
<dbReference type="AlphaFoldDB" id="A0AA41YMK8"/>
<comment type="caution">
    <text evidence="3">The sequence shown here is derived from an EMBL/GenBank/DDBJ whole genome shotgun (WGS) entry which is preliminary data.</text>
</comment>
<dbReference type="EMBL" id="JAPDNT010000007">
    <property type="protein sequence ID" value="MCW3475286.1"/>
    <property type="molecule type" value="Genomic_DNA"/>
</dbReference>
<dbReference type="PANTHER" id="PTHR30437">
    <property type="entry name" value="TRANSCRIPTION ELONGATION FACTOR GREA"/>
    <property type="match status" value="1"/>
</dbReference>
<gene>
    <name evidence="3" type="ORF">OL599_11955</name>
</gene>
<dbReference type="GO" id="GO:0003677">
    <property type="term" value="F:DNA binding"/>
    <property type="evidence" value="ECO:0007669"/>
    <property type="project" value="InterPro"/>
</dbReference>
<organism evidence="3 4">
    <name type="scientific">Limobrevibacterium gyesilva</name>
    <dbReference type="NCBI Taxonomy" id="2991712"/>
    <lineage>
        <taxon>Bacteria</taxon>
        <taxon>Pseudomonadati</taxon>
        <taxon>Pseudomonadota</taxon>
        <taxon>Alphaproteobacteria</taxon>
        <taxon>Acetobacterales</taxon>
        <taxon>Acetobacteraceae</taxon>
        <taxon>Limobrevibacterium</taxon>
    </lineage>
</organism>
<accession>A0AA41YMK8</accession>
<dbReference type="Gene3D" id="3.10.50.30">
    <property type="entry name" value="Transcription elongation factor, GreA/GreB, C-terminal domain"/>
    <property type="match status" value="1"/>
</dbReference>
<dbReference type="PANTHER" id="PTHR30437:SF6">
    <property type="entry name" value="TRANSCRIPTION ELONGATION FACTOR GREB"/>
    <property type="match status" value="1"/>
</dbReference>
<proteinExistence type="predicted"/>
<dbReference type="Pfam" id="PF01272">
    <property type="entry name" value="GreA_GreB"/>
    <property type="match status" value="1"/>
</dbReference>
<dbReference type="GO" id="GO:0003746">
    <property type="term" value="F:translation elongation factor activity"/>
    <property type="evidence" value="ECO:0007669"/>
    <property type="project" value="UniProtKB-KW"/>
</dbReference>
<dbReference type="GO" id="GO:0006354">
    <property type="term" value="P:DNA-templated transcription elongation"/>
    <property type="evidence" value="ECO:0007669"/>
    <property type="project" value="TreeGrafter"/>
</dbReference>
<name>A0AA41YMK8_9PROT</name>
<dbReference type="Proteomes" id="UP001165679">
    <property type="component" value="Unassembled WGS sequence"/>
</dbReference>